<accession>A0A4Q9GQS0</accession>
<feature type="transmembrane region" description="Helical" evidence="2">
    <location>
        <begin position="119"/>
        <end position="135"/>
    </location>
</feature>
<reference evidence="5" key="1">
    <citation type="submission" date="2019-02" db="EMBL/GenBank/DDBJ databases">
        <title>Glaciihabitans arcticus sp. nov., a psychrotolerant bacterium isolated from polar soil.</title>
        <authorList>
            <person name="Dahal R.H."/>
        </authorList>
    </citation>
    <scope>NUCLEOTIDE SEQUENCE [LARGE SCALE GENOMIC DNA]</scope>
    <source>
        <strain evidence="5">RP-3-7</strain>
    </source>
</reference>
<keyword evidence="5" id="KW-1185">Reference proteome</keyword>
<evidence type="ECO:0000313" key="4">
    <source>
        <dbReference type="EMBL" id="TBN55928.1"/>
    </source>
</evidence>
<evidence type="ECO:0000259" key="3">
    <source>
        <dbReference type="Pfam" id="PF02518"/>
    </source>
</evidence>
<feature type="transmembrane region" description="Helical" evidence="2">
    <location>
        <begin position="29"/>
        <end position="47"/>
    </location>
</feature>
<dbReference type="Pfam" id="PF02518">
    <property type="entry name" value="HATPase_c"/>
    <property type="match status" value="1"/>
</dbReference>
<evidence type="ECO:0000256" key="2">
    <source>
        <dbReference type="SAM" id="Phobius"/>
    </source>
</evidence>
<comment type="caution">
    <text evidence="4">The sequence shown here is derived from an EMBL/GenBank/DDBJ whole genome shotgun (WGS) entry which is preliminary data.</text>
</comment>
<keyword evidence="4" id="KW-0418">Kinase</keyword>
<proteinExistence type="predicted"/>
<gene>
    <name evidence="4" type="ORF">EYE40_00125</name>
</gene>
<keyword evidence="2" id="KW-0472">Membrane</keyword>
<keyword evidence="4" id="KW-0808">Transferase</keyword>
<protein>
    <submittedName>
        <fullName evidence="4">Histidine kinase</fullName>
    </submittedName>
</protein>
<feature type="transmembrane region" description="Helical" evidence="2">
    <location>
        <begin position="142"/>
        <end position="160"/>
    </location>
</feature>
<dbReference type="Gene3D" id="3.30.565.10">
    <property type="entry name" value="Histidine kinase-like ATPase, C-terminal domain"/>
    <property type="match status" value="1"/>
</dbReference>
<dbReference type="RefSeq" id="WP_130980039.1">
    <property type="nucleotide sequence ID" value="NZ_SISG01000001.1"/>
</dbReference>
<feature type="transmembrane region" description="Helical" evidence="2">
    <location>
        <begin position="59"/>
        <end position="80"/>
    </location>
</feature>
<dbReference type="GO" id="GO:0016301">
    <property type="term" value="F:kinase activity"/>
    <property type="evidence" value="ECO:0007669"/>
    <property type="project" value="UniProtKB-KW"/>
</dbReference>
<feature type="region of interest" description="Disordered" evidence="1">
    <location>
        <begin position="1"/>
        <end position="20"/>
    </location>
</feature>
<organism evidence="4 5">
    <name type="scientific">Glaciihabitans arcticus</name>
    <dbReference type="NCBI Taxonomy" id="2668039"/>
    <lineage>
        <taxon>Bacteria</taxon>
        <taxon>Bacillati</taxon>
        <taxon>Actinomycetota</taxon>
        <taxon>Actinomycetes</taxon>
        <taxon>Micrococcales</taxon>
        <taxon>Microbacteriaceae</taxon>
        <taxon>Glaciihabitans</taxon>
    </lineage>
</organism>
<evidence type="ECO:0000256" key="1">
    <source>
        <dbReference type="SAM" id="MobiDB-lite"/>
    </source>
</evidence>
<sequence length="418" mass="44088">MATRAPALRGLPSGKPQRTPISRTQVEAVISRSVAAFGVVFVLQTFPQFVEQSHNAHPVWLVAIASAVFGSIFVALSLSMLGRGVRIAHASVAIIYLVGLCTWPLAVTDPTPDPLGRHWLYYLLTVATATAAIGLPARLATVYLFVVPTLYGVFRMSAAGGYGSWEQSVLDAIYAMILGGAIIVIITMLRAAAAAVDSAQAAALDRYSHAVRQHATEVERVQVDSIVHDSVLTTLLSAARAFTPESKALAARMAGNAIGHLREAALVSPDDGSTVRISAVSTRITEVAATMAAPFEVRTRSLAAWTMPVLAAEALYAASVQAMLNSIQHAGGAPSVRRWVTIRGGTPHGIEIEVGDTGAGFSLIDVPTERLGVRVSILERVANAGGVAEIDSVANEGTVVTIRWPRNDPAPPLIEDEP</sequence>
<evidence type="ECO:0000313" key="5">
    <source>
        <dbReference type="Proteomes" id="UP000294194"/>
    </source>
</evidence>
<dbReference type="Proteomes" id="UP000294194">
    <property type="component" value="Unassembled WGS sequence"/>
</dbReference>
<keyword evidence="2" id="KW-1133">Transmembrane helix</keyword>
<dbReference type="EMBL" id="SISG01000001">
    <property type="protein sequence ID" value="TBN55928.1"/>
    <property type="molecule type" value="Genomic_DNA"/>
</dbReference>
<feature type="transmembrane region" description="Helical" evidence="2">
    <location>
        <begin position="87"/>
        <end position="107"/>
    </location>
</feature>
<dbReference type="AlphaFoldDB" id="A0A4Q9GQS0"/>
<feature type="transmembrane region" description="Helical" evidence="2">
    <location>
        <begin position="172"/>
        <end position="196"/>
    </location>
</feature>
<dbReference type="InterPro" id="IPR036890">
    <property type="entry name" value="HATPase_C_sf"/>
</dbReference>
<name>A0A4Q9GQS0_9MICO</name>
<feature type="domain" description="Histidine kinase/HSP90-like ATPase" evidence="3">
    <location>
        <begin position="320"/>
        <end position="406"/>
    </location>
</feature>
<dbReference type="InterPro" id="IPR003594">
    <property type="entry name" value="HATPase_dom"/>
</dbReference>
<keyword evidence="2" id="KW-0812">Transmembrane</keyword>
<dbReference type="SUPFAM" id="SSF55874">
    <property type="entry name" value="ATPase domain of HSP90 chaperone/DNA topoisomerase II/histidine kinase"/>
    <property type="match status" value="1"/>
</dbReference>